<sequence length="768" mass="86248">MDTSSFFYPDGKFEVGFHPSFAFIAKNEENSFILFRYMLRFMITEPPRVNWNSKMVEKISTPYTFLFNQFRSFYLPIIFPKLVLFLPFTSYSFTGNFDLYVEETPTILTKKDLIDFSLVPERYHIDPTRLLLYQEEVIRWLSDILYIGPRELQDLEPLVMSISLEDVTSLEACMQDATEIENENELLFNACFNRIKSPDPDSTPTRTRYLSRNTSHTKSVQMRNRPGSNNSTLNRFSCHYPSSFDLEKSHSGVSMMAQFMKGLYVRHEMIGGLPSGPSPTVNASASSPTSASSAFISTDATYVANFGFPHVSNPSPATNLYEPIFACFDPSLGLHCSPEMPKSEKPAFMQSRQSGDDVESVSGRYQQSLKVIYANVAKLFLANTPNRVSSRTIYAITASQLTAALSGIGNTQHSLFKAYCSRLVNLVAQQLMLCDRAINRIYKHFSRHVRNDPSSIEFLMTVFMQLIRDNLPSRLNSSPFCWMGNDKLWNCIFTAFNFQIVEAVYPTNVSAALWQKCLSIYSESINDPLFLANWKKILKLILKQMILLYYNVSYDEISSEGKVSRKRRVAYSVTRVPHGLGSNDSMRTTTLIRSNHQKGITSPADSLPVSINSEENSFWSNKRQAEDKVLKTKNHNDSTDAGVPSTDSSLGLCHLSRSHSDYNISRSATNDETNITNASKDSGTLRPSVSNRCSMIKTENDCDGSMSQPLSPTSAFSSGVSSAADNELISTSPPNKPDSFRSISSPLVIDPVSCVSCPPLRSNMRLSN</sequence>
<name>A0ABD2PYC3_9PLAT</name>
<keyword evidence="3" id="KW-1185">Reference proteome</keyword>
<feature type="region of interest" description="Disordered" evidence="1">
    <location>
        <begin position="633"/>
        <end position="652"/>
    </location>
</feature>
<evidence type="ECO:0000313" key="2">
    <source>
        <dbReference type="EMBL" id="KAL3312428.1"/>
    </source>
</evidence>
<dbReference type="EMBL" id="JBJKFK010001703">
    <property type="protein sequence ID" value="KAL3312428.1"/>
    <property type="molecule type" value="Genomic_DNA"/>
</dbReference>
<gene>
    <name evidence="2" type="primary">RALGAPA1_1</name>
    <name evidence="2" type="ORF">Ciccas_008977</name>
</gene>
<reference evidence="2 3" key="1">
    <citation type="submission" date="2024-11" db="EMBL/GenBank/DDBJ databases">
        <title>Adaptive evolution of stress response genes in parasites aligns with host niche diversity.</title>
        <authorList>
            <person name="Hahn C."/>
            <person name="Resl P."/>
        </authorList>
    </citation>
    <scope>NUCLEOTIDE SEQUENCE [LARGE SCALE GENOMIC DNA]</scope>
    <source>
        <strain evidence="2">EGGRZ-B1_66</strain>
        <tissue evidence="2">Body</tissue>
    </source>
</reference>
<proteinExistence type="predicted"/>
<dbReference type="Proteomes" id="UP001626550">
    <property type="component" value="Unassembled WGS sequence"/>
</dbReference>
<accession>A0ABD2PYC3</accession>
<protein>
    <submittedName>
        <fullName evidence="2">Ral GTPase-activating protein subunit alpha-1</fullName>
    </submittedName>
</protein>
<feature type="compositionally biased region" description="Polar residues" evidence="1">
    <location>
        <begin position="200"/>
        <end position="234"/>
    </location>
</feature>
<feature type="region of interest" description="Disordered" evidence="1">
    <location>
        <begin position="700"/>
        <end position="719"/>
    </location>
</feature>
<feature type="compositionally biased region" description="Polar residues" evidence="1">
    <location>
        <begin position="705"/>
        <end position="719"/>
    </location>
</feature>
<dbReference type="AlphaFoldDB" id="A0ABD2PYC3"/>
<comment type="caution">
    <text evidence="2">The sequence shown here is derived from an EMBL/GenBank/DDBJ whole genome shotgun (WGS) entry which is preliminary data.</text>
</comment>
<organism evidence="2 3">
    <name type="scientific">Cichlidogyrus casuarinus</name>
    <dbReference type="NCBI Taxonomy" id="1844966"/>
    <lineage>
        <taxon>Eukaryota</taxon>
        <taxon>Metazoa</taxon>
        <taxon>Spiralia</taxon>
        <taxon>Lophotrochozoa</taxon>
        <taxon>Platyhelminthes</taxon>
        <taxon>Monogenea</taxon>
        <taxon>Monopisthocotylea</taxon>
        <taxon>Dactylogyridea</taxon>
        <taxon>Ancyrocephalidae</taxon>
        <taxon>Cichlidogyrus</taxon>
    </lineage>
</organism>
<evidence type="ECO:0000313" key="3">
    <source>
        <dbReference type="Proteomes" id="UP001626550"/>
    </source>
</evidence>
<evidence type="ECO:0000256" key="1">
    <source>
        <dbReference type="SAM" id="MobiDB-lite"/>
    </source>
</evidence>
<feature type="region of interest" description="Disordered" evidence="1">
    <location>
        <begin position="198"/>
        <end position="234"/>
    </location>
</feature>